<dbReference type="KEGG" id="shl:Shal_3947"/>
<protein>
    <recommendedName>
        <fullName evidence="2">diguanylate cyclase</fullName>
        <ecNumber evidence="2">2.7.7.65</ecNumber>
    </recommendedName>
</protein>
<name>B0TJR9_SHEHH</name>
<dbReference type="CDD" id="cd01949">
    <property type="entry name" value="GGDEF"/>
    <property type="match status" value="1"/>
</dbReference>
<accession>B0TJR9</accession>
<feature type="domain" description="GGDEF" evidence="5">
    <location>
        <begin position="132"/>
        <end position="264"/>
    </location>
</feature>
<feature type="transmembrane region" description="Helical" evidence="4">
    <location>
        <begin position="35"/>
        <end position="59"/>
    </location>
</feature>
<dbReference type="SUPFAM" id="SSF55073">
    <property type="entry name" value="Nucleotide cyclase"/>
    <property type="match status" value="1"/>
</dbReference>
<dbReference type="Proteomes" id="UP000001317">
    <property type="component" value="Chromosome"/>
</dbReference>
<dbReference type="OrthoDB" id="766410at2"/>
<keyword evidence="4" id="KW-1133">Transmembrane helix</keyword>
<evidence type="ECO:0000256" key="4">
    <source>
        <dbReference type="SAM" id="Phobius"/>
    </source>
</evidence>
<evidence type="ECO:0000256" key="3">
    <source>
        <dbReference type="ARBA" id="ARBA00034247"/>
    </source>
</evidence>
<dbReference type="Gene3D" id="3.30.70.270">
    <property type="match status" value="1"/>
</dbReference>
<dbReference type="PANTHER" id="PTHR45138:SF9">
    <property type="entry name" value="DIGUANYLATE CYCLASE DGCM-RELATED"/>
    <property type="match status" value="1"/>
</dbReference>
<dbReference type="HOGENOM" id="CLU_000445_11_1_6"/>
<evidence type="ECO:0000259" key="5">
    <source>
        <dbReference type="PROSITE" id="PS50887"/>
    </source>
</evidence>
<sequence>MNAIALALVSLGLLGLLLALYPAFQIFHQSKYQRSGWIGLFIMIQLFIFGYLGFIWMLLDRNAGMLEIVVATILLGGGGFVLTITMMSRSTITQMLTVLEQKEFQAHHDALTNLPNRIYFYETLELWIVQPQPMCCMMIDINNFKIINDTYGHAIGDYVLKEVAKRLLSVSPQEGLVARIGGDEFILLLPNTELEQALKAAQAIQTRFRQKIACEPVPLSVGLSIGIALFPAHGDNRKALLRHADIAMYQAKHRDDHIQVFRDEI</sequence>
<dbReference type="EMBL" id="CP000931">
    <property type="protein sequence ID" value="ABZ78487.1"/>
    <property type="molecule type" value="Genomic_DNA"/>
</dbReference>
<dbReference type="GO" id="GO:0052621">
    <property type="term" value="F:diguanylate cyclase activity"/>
    <property type="evidence" value="ECO:0007669"/>
    <property type="project" value="UniProtKB-EC"/>
</dbReference>
<dbReference type="InterPro" id="IPR050469">
    <property type="entry name" value="Diguanylate_Cyclase"/>
</dbReference>
<dbReference type="AlphaFoldDB" id="B0TJR9"/>
<evidence type="ECO:0000313" key="6">
    <source>
        <dbReference type="EMBL" id="ABZ78487.1"/>
    </source>
</evidence>
<dbReference type="STRING" id="458817.Shal_3947"/>
<keyword evidence="7" id="KW-1185">Reference proteome</keyword>
<dbReference type="InterPro" id="IPR000160">
    <property type="entry name" value="GGDEF_dom"/>
</dbReference>
<evidence type="ECO:0000256" key="1">
    <source>
        <dbReference type="ARBA" id="ARBA00001946"/>
    </source>
</evidence>
<comment type="catalytic activity">
    <reaction evidence="3">
        <text>2 GTP = 3',3'-c-di-GMP + 2 diphosphate</text>
        <dbReference type="Rhea" id="RHEA:24898"/>
        <dbReference type="ChEBI" id="CHEBI:33019"/>
        <dbReference type="ChEBI" id="CHEBI:37565"/>
        <dbReference type="ChEBI" id="CHEBI:58805"/>
        <dbReference type="EC" id="2.7.7.65"/>
    </reaction>
</comment>
<dbReference type="EC" id="2.7.7.65" evidence="2"/>
<comment type="cofactor">
    <cofactor evidence="1">
        <name>Mg(2+)</name>
        <dbReference type="ChEBI" id="CHEBI:18420"/>
    </cofactor>
</comment>
<dbReference type="FunFam" id="3.30.70.270:FF:000001">
    <property type="entry name" value="Diguanylate cyclase domain protein"/>
    <property type="match status" value="1"/>
</dbReference>
<dbReference type="NCBIfam" id="TIGR00254">
    <property type="entry name" value="GGDEF"/>
    <property type="match status" value="1"/>
</dbReference>
<dbReference type="InterPro" id="IPR029787">
    <property type="entry name" value="Nucleotide_cyclase"/>
</dbReference>
<reference evidence="6" key="1">
    <citation type="submission" date="2008-01" db="EMBL/GenBank/DDBJ databases">
        <title>Complete sequence of Shewanella halifaxensis HAW-EB4.</title>
        <authorList>
            <consortium name="US DOE Joint Genome Institute"/>
            <person name="Copeland A."/>
            <person name="Lucas S."/>
            <person name="Lapidus A."/>
            <person name="Glavina del Rio T."/>
            <person name="Dalin E."/>
            <person name="Tice H."/>
            <person name="Bruce D."/>
            <person name="Goodwin L."/>
            <person name="Pitluck S."/>
            <person name="Sims D."/>
            <person name="Brettin T."/>
            <person name="Detter J.C."/>
            <person name="Han C."/>
            <person name="Kuske C.R."/>
            <person name="Schmutz J."/>
            <person name="Larimer F."/>
            <person name="Land M."/>
            <person name="Hauser L."/>
            <person name="Kyrpides N."/>
            <person name="Kim E."/>
            <person name="Zhao J.-S."/>
            <person name="Richardson P."/>
        </authorList>
    </citation>
    <scope>NUCLEOTIDE SEQUENCE [LARGE SCALE GENOMIC DNA]</scope>
    <source>
        <strain evidence="6">HAW-EB4</strain>
    </source>
</reference>
<dbReference type="SMART" id="SM00267">
    <property type="entry name" value="GGDEF"/>
    <property type="match status" value="1"/>
</dbReference>
<dbReference type="RefSeq" id="WP_012279004.1">
    <property type="nucleotide sequence ID" value="NC_010334.1"/>
</dbReference>
<gene>
    <name evidence="6" type="ordered locus">Shal_3947</name>
</gene>
<dbReference type="Pfam" id="PF00990">
    <property type="entry name" value="GGDEF"/>
    <property type="match status" value="1"/>
</dbReference>
<feature type="transmembrane region" description="Helical" evidence="4">
    <location>
        <begin position="66"/>
        <end position="87"/>
    </location>
</feature>
<proteinExistence type="predicted"/>
<dbReference type="PANTHER" id="PTHR45138">
    <property type="entry name" value="REGULATORY COMPONENTS OF SENSORY TRANSDUCTION SYSTEM"/>
    <property type="match status" value="1"/>
</dbReference>
<keyword evidence="4" id="KW-0472">Membrane</keyword>
<keyword evidence="4" id="KW-0812">Transmembrane</keyword>
<organism evidence="6 7">
    <name type="scientific">Shewanella halifaxensis (strain HAW-EB4)</name>
    <dbReference type="NCBI Taxonomy" id="458817"/>
    <lineage>
        <taxon>Bacteria</taxon>
        <taxon>Pseudomonadati</taxon>
        <taxon>Pseudomonadota</taxon>
        <taxon>Gammaproteobacteria</taxon>
        <taxon>Alteromonadales</taxon>
        <taxon>Shewanellaceae</taxon>
        <taxon>Shewanella</taxon>
    </lineage>
</organism>
<dbReference type="InterPro" id="IPR043128">
    <property type="entry name" value="Rev_trsase/Diguanyl_cyclase"/>
</dbReference>
<evidence type="ECO:0000313" key="7">
    <source>
        <dbReference type="Proteomes" id="UP000001317"/>
    </source>
</evidence>
<evidence type="ECO:0000256" key="2">
    <source>
        <dbReference type="ARBA" id="ARBA00012528"/>
    </source>
</evidence>
<dbReference type="PROSITE" id="PS50887">
    <property type="entry name" value="GGDEF"/>
    <property type="match status" value="1"/>
</dbReference>
<dbReference type="eggNOG" id="COG2199">
    <property type="taxonomic scope" value="Bacteria"/>
</dbReference>